<dbReference type="RefSeq" id="WP_305992041.1">
    <property type="nucleotide sequence ID" value="NZ_JAVAMP010000004.1"/>
</dbReference>
<comment type="caution">
    <text evidence="1">The sequence shown here is derived from an EMBL/GenBank/DDBJ whole genome shotgun (WGS) entry which is preliminary data.</text>
</comment>
<dbReference type="Gene3D" id="3.90.550.10">
    <property type="entry name" value="Spore Coat Polysaccharide Biosynthesis Protein SpsA, Chain A"/>
    <property type="match status" value="1"/>
</dbReference>
<accession>A0ABT9IZD9</accession>
<name>A0ABT9IZD9_9BACL</name>
<dbReference type="InterPro" id="IPR029044">
    <property type="entry name" value="Nucleotide-diphossugar_trans"/>
</dbReference>
<gene>
    <name evidence="1" type="ORF">Q5Y73_11505</name>
</gene>
<proteinExistence type="predicted"/>
<dbReference type="EMBL" id="JAVAMP010000004">
    <property type="protein sequence ID" value="MDP5274736.1"/>
    <property type="molecule type" value="Genomic_DNA"/>
</dbReference>
<evidence type="ECO:0000313" key="1">
    <source>
        <dbReference type="EMBL" id="MDP5274736.1"/>
    </source>
</evidence>
<evidence type="ECO:0000313" key="2">
    <source>
        <dbReference type="Proteomes" id="UP001231941"/>
    </source>
</evidence>
<sequence length="343" mass="40519">MNQFNIPVVLIVFRRVDTVLRILERLAEVKPKKLYIISDGPRNETEKEEVLHCRKTIEENITWECEIVKYYAETNQGVYDRIGLGAKWVFSKEEEAIFLEDDNLPEVTFFDFCKEMLERYRTDKRVLWVCGTNYLENYQPEDKSSYVFTKHLLPCGWASWSDKFLDMYDGEMDLLYDEYLYKRLYDQYESKSLYRQQLYAFKRTHYLLRNQLNLASWDSQIAYSLRINGVYGISPSSNLIKNIGVDNFSTHGGNSFKSTMTTRFCGMDSIPIKFPLKHPKVVMADKEYEKKVGNIILYPLYVRVGSKFFRLLKPLFKVGKYESFTKTLKNRIKNLKSKIGLSN</sequence>
<keyword evidence="2" id="KW-1185">Reference proteome</keyword>
<dbReference type="Proteomes" id="UP001231941">
    <property type="component" value="Unassembled WGS sequence"/>
</dbReference>
<protein>
    <recommendedName>
        <fullName evidence="3">Glycosyltransferase family 2 protein</fullName>
    </recommendedName>
</protein>
<evidence type="ECO:0008006" key="3">
    <source>
        <dbReference type="Google" id="ProtNLM"/>
    </source>
</evidence>
<dbReference type="SUPFAM" id="SSF53448">
    <property type="entry name" value="Nucleotide-diphospho-sugar transferases"/>
    <property type="match status" value="1"/>
</dbReference>
<reference evidence="1 2" key="1">
    <citation type="submission" date="2023-08" db="EMBL/GenBank/DDBJ databases">
        <authorList>
            <person name="Park J.-S."/>
        </authorList>
    </citation>
    <scope>NUCLEOTIDE SEQUENCE [LARGE SCALE GENOMIC DNA]</scope>
    <source>
        <strain evidence="1 2">2205SS18-9</strain>
    </source>
</reference>
<organism evidence="1 2">
    <name type="scientific">Chengkuizengella axinellae</name>
    <dbReference type="NCBI Taxonomy" id="3064388"/>
    <lineage>
        <taxon>Bacteria</taxon>
        <taxon>Bacillati</taxon>
        <taxon>Bacillota</taxon>
        <taxon>Bacilli</taxon>
        <taxon>Bacillales</taxon>
        <taxon>Paenibacillaceae</taxon>
        <taxon>Chengkuizengella</taxon>
    </lineage>
</organism>